<feature type="region of interest" description="Disordered" evidence="11">
    <location>
        <begin position="979"/>
        <end position="1018"/>
    </location>
</feature>
<evidence type="ECO:0000256" key="6">
    <source>
        <dbReference type="ARBA" id="ARBA00022853"/>
    </source>
</evidence>
<feature type="compositionally biased region" description="Polar residues" evidence="11">
    <location>
        <begin position="538"/>
        <end position="549"/>
    </location>
</feature>
<dbReference type="CDD" id="cd10518">
    <property type="entry name" value="SET_SETD1-like"/>
    <property type="match status" value="1"/>
</dbReference>
<dbReference type="SMART" id="SM00317">
    <property type="entry name" value="SET"/>
    <property type="match status" value="1"/>
</dbReference>
<dbReference type="PROSITE" id="PS50868">
    <property type="entry name" value="POST_SET"/>
    <property type="match status" value="1"/>
</dbReference>
<evidence type="ECO:0000313" key="15">
    <source>
        <dbReference type="Proteomes" id="UP001281761"/>
    </source>
</evidence>
<evidence type="ECO:0000256" key="7">
    <source>
        <dbReference type="ARBA" id="ARBA00023242"/>
    </source>
</evidence>
<evidence type="ECO:0000256" key="9">
    <source>
        <dbReference type="ARBA" id="ARBA00047583"/>
    </source>
</evidence>
<evidence type="ECO:0000256" key="10">
    <source>
        <dbReference type="ARBA" id="ARBA00049129"/>
    </source>
</evidence>
<keyword evidence="7" id="KW-0539">Nucleus</keyword>
<evidence type="ECO:0000256" key="3">
    <source>
        <dbReference type="ARBA" id="ARBA00022603"/>
    </source>
</evidence>
<gene>
    <name evidence="14" type="ORF">BLNAU_1767</name>
</gene>
<feature type="compositionally biased region" description="Basic and acidic residues" evidence="11">
    <location>
        <begin position="607"/>
        <end position="627"/>
    </location>
</feature>
<evidence type="ECO:0000259" key="13">
    <source>
        <dbReference type="PROSITE" id="PS50868"/>
    </source>
</evidence>
<dbReference type="PANTHER" id="PTHR45814:SF2">
    <property type="entry name" value="HISTONE-LYSINE N-METHYLTRANSFERASE SETD1"/>
    <property type="match status" value="1"/>
</dbReference>
<feature type="compositionally biased region" description="Acidic residues" evidence="11">
    <location>
        <begin position="596"/>
        <end position="606"/>
    </location>
</feature>
<dbReference type="EMBL" id="JARBJD010000007">
    <property type="protein sequence ID" value="KAK2963234.1"/>
    <property type="molecule type" value="Genomic_DNA"/>
</dbReference>
<comment type="catalytic activity">
    <reaction evidence="8">
        <text>L-lysyl(4)-[histone H3] + 3 S-adenosyl-L-methionine = N(6),N(6),N(6)-trimethyl-L-lysyl(4)-[histone H3] + 3 S-adenosyl-L-homocysteine + 3 H(+)</text>
        <dbReference type="Rhea" id="RHEA:60260"/>
        <dbReference type="Rhea" id="RHEA-COMP:15537"/>
        <dbReference type="Rhea" id="RHEA-COMP:15547"/>
        <dbReference type="ChEBI" id="CHEBI:15378"/>
        <dbReference type="ChEBI" id="CHEBI:29969"/>
        <dbReference type="ChEBI" id="CHEBI:57856"/>
        <dbReference type="ChEBI" id="CHEBI:59789"/>
        <dbReference type="ChEBI" id="CHEBI:61961"/>
        <dbReference type="EC" id="2.1.1.354"/>
    </reaction>
</comment>
<dbReference type="Pfam" id="PF00856">
    <property type="entry name" value="SET"/>
    <property type="match status" value="1"/>
</dbReference>
<feature type="compositionally biased region" description="Polar residues" evidence="11">
    <location>
        <begin position="559"/>
        <end position="575"/>
    </location>
</feature>
<comment type="catalytic activity">
    <reaction evidence="10">
        <text>N(6),N(6)-dimethyl-L-lysyl(4)-[histone H3] + S-adenosyl-L-methionine = N(6),N(6),N(6)-trimethyl-L-lysyl(4)-[histone H3] + S-adenosyl-L-homocysteine + H(+)</text>
        <dbReference type="Rhea" id="RHEA:60272"/>
        <dbReference type="Rhea" id="RHEA-COMP:15537"/>
        <dbReference type="Rhea" id="RHEA-COMP:15540"/>
        <dbReference type="ChEBI" id="CHEBI:15378"/>
        <dbReference type="ChEBI" id="CHEBI:57856"/>
        <dbReference type="ChEBI" id="CHEBI:59789"/>
        <dbReference type="ChEBI" id="CHEBI:61961"/>
        <dbReference type="ChEBI" id="CHEBI:61976"/>
    </reaction>
</comment>
<evidence type="ECO:0000256" key="5">
    <source>
        <dbReference type="ARBA" id="ARBA00022691"/>
    </source>
</evidence>
<dbReference type="SUPFAM" id="SSF82199">
    <property type="entry name" value="SET domain"/>
    <property type="match status" value="1"/>
</dbReference>
<keyword evidence="4 14" id="KW-0808">Transferase</keyword>
<comment type="caution">
    <text evidence="14">The sequence shown here is derived from an EMBL/GenBank/DDBJ whole genome shotgun (WGS) entry which is preliminary data.</text>
</comment>
<feature type="compositionally biased region" description="Basic residues" evidence="11">
    <location>
        <begin position="749"/>
        <end position="758"/>
    </location>
</feature>
<dbReference type="InterPro" id="IPR046341">
    <property type="entry name" value="SET_dom_sf"/>
</dbReference>
<feature type="domain" description="SET" evidence="12">
    <location>
        <begin position="1156"/>
        <end position="1273"/>
    </location>
</feature>
<proteinExistence type="predicted"/>
<dbReference type="Gene3D" id="2.170.270.10">
    <property type="entry name" value="SET domain"/>
    <property type="match status" value="1"/>
</dbReference>
<feature type="compositionally biased region" description="Basic and acidic residues" evidence="11">
    <location>
        <begin position="9"/>
        <end position="42"/>
    </location>
</feature>
<dbReference type="InterPro" id="IPR001214">
    <property type="entry name" value="SET_dom"/>
</dbReference>
<feature type="compositionally biased region" description="Basic and acidic residues" evidence="11">
    <location>
        <begin position="320"/>
        <end position="442"/>
    </location>
</feature>
<reference evidence="14 15" key="1">
    <citation type="journal article" date="2022" name="bioRxiv">
        <title>Genomics of Preaxostyla Flagellates Illuminates Evolutionary Transitions and the Path Towards Mitochondrial Loss.</title>
        <authorList>
            <person name="Novak L.V.F."/>
            <person name="Treitli S.C."/>
            <person name="Pyrih J."/>
            <person name="Halakuc P."/>
            <person name="Pipaliya S.V."/>
            <person name="Vacek V."/>
            <person name="Brzon O."/>
            <person name="Soukal P."/>
            <person name="Eme L."/>
            <person name="Dacks J.B."/>
            <person name="Karnkowska A."/>
            <person name="Elias M."/>
            <person name="Hampl V."/>
        </authorList>
    </citation>
    <scope>NUCLEOTIDE SEQUENCE [LARGE SCALE GENOMIC DNA]</scope>
    <source>
        <strain evidence="14">NAU3</strain>
        <tissue evidence="14">Gut</tissue>
    </source>
</reference>
<keyword evidence="15" id="KW-1185">Reference proteome</keyword>
<keyword evidence="5" id="KW-0949">S-adenosyl-L-methionine</keyword>
<dbReference type="EC" id="2.1.1.354" evidence="2"/>
<keyword evidence="6" id="KW-0156">Chromatin regulator</keyword>
<feature type="compositionally biased region" description="Basic and acidic residues" evidence="11">
    <location>
        <begin position="507"/>
        <end position="527"/>
    </location>
</feature>
<evidence type="ECO:0000256" key="11">
    <source>
        <dbReference type="SAM" id="MobiDB-lite"/>
    </source>
</evidence>
<dbReference type="GO" id="GO:0032259">
    <property type="term" value="P:methylation"/>
    <property type="evidence" value="ECO:0007669"/>
    <property type="project" value="UniProtKB-KW"/>
</dbReference>
<dbReference type="PANTHER" id="PTHR45814">
    <property type="entry name" value="HISTONE-LYSINE N-METHYLTRANSFERASE SETD1"/>
    <property type="match status" value="1"/>
</dbReference>
<feature type="region of interest" description="Disordered" evidence="11">
    <location>
        <begin position="313"/>
        <end position="653"/>
    </location>
</feature>
<evidence type="ECO:0000256" key="1">
    <source>
        <dbReference type="ARBA" id="ARBA00004123"/>
    </source>
</evidence>
<evidence type="ECO:0000256" key="8">
    <source>
        <dbReference type="ARBA" id="ARBA00047571"/>
    </source>
</evidence>
<dbReference type="InterPro" id="IPR044570">
    <property type="entry name" value="Set1-like"/>
</dbReference>
<dbReference type="Proteomes" id="UP001281761">
    <property type="component" value="Unassembled WGS sequence"/>
</dbReference>
<dbReference type="GO" id="GO:0140999">
    <property type="term" value="F:histone H3K4 trimethyltransferase activity"/>
    <property type="evidence" value="ECO:0007669"/>
    <property type="project" value="UniProtKB-EC"/>
</dbReference>
<keyword evidence="3 14" id="KW-0489">Methyltransferase</keyword>
<feature type="compositionally biased region" description="Basic and acidic residues" evidence="11">
    <location>
        <begin position="52"/>
        <end position="142"/>
    </location>
</feature>
<evidence type="ECO:0000256" key="2">
    <source>
        <dbReference type="ARBA" id="ARBA00012182"/>
    </source>
</evidence>
<feature type="region of interest" description="Disordered" evidence="11">
    <location>
        <begin position="1"/>
        <end position="142"/>
    </location>
</feature>
<protein>
    <recommendedName>
        <fullName evidence="2">[histone H3]-lysine(4) N-trimethyltransferase</fullName>
        <ecNumber evidence="2">2.1.1.354</ecNumber>
    </recommendedName>
</protein>
<feature type="domain" description="Post-SET" evidence="13">
    <location>
        <begin position="1281"/>
        <end position="1297"/>
    </location>
</feature>
<comment type="subcellular location">
    <subcellularLocation>
        <location evidence="1">Nucleus</location>
    </subcellularLocation>
</comment>
<comment type="catalytic activity">
    <reaction evidence="9">
        <text>N(6)-methyl-L-lysyl(4)-[histone H3] + S-adenosyl-L-methionine = N(6),N(6)-dimethyl-L-lysyl(4)-[histone H3] + S-adenosyl-L-homocysteine + H(+)</text>
        <dbReference type="Rhea" id="RHEA:60268"/>
        <dbReference type="Rhea" id="RHEA-COMP:15540"/>
        <dbReference type="Rhea" id="RHEA-COMP:15543"/>
        <dbReference type="ChEBI" id="CHEBI:15378"/>
        <dbReference type="ChEBI" id="CHEBI:57856"/>
        <dbReference type="ChEBI" id="CHEBI:59789"/>
        <dbReference type="ChEBI" id="CHEBI:61929"/>
        <dbReference type="ChEBI" id="CHEBI:61976"/>
    </reaction>
</comment>
<evidence type="ECO:0000259" key="12">
    <source>
        <dbReference type="PROSITE" id="PS50280"/>
    </source>
</evidence>
<accession>A0ABQ9YHK6</accession>
<dbReference type="PROSITE" id="PS50280">
    <property type="entry name" value="SET"/>
    <property type="match status" value="1"/>
</dbReference>
<sequence>MSHSPSRSMKSDKNSHYERTVSQRGDRNEYALISDPRDREKLFSIPFVETTKPTEMEPKVELHNMEQRSEARHEPRTEQRYDSRTEQRHEPRTEQKHESRTEQRYDPRTEQRHEPRSEQRYEPKAEQRHEPRTEQRHEMHTEPSFEARFEPKIEYKMESRTEQTSDRYVDRSIEMHEQLSRSPGEVQRASDFNMDSFNLNLSEALEKKMESRKKRNLYDGTLTIDAGLRLLERDAVKQKQAKSAPPNGVISHGIRIENRIHGRNEIRQFEDMNATQRMEAMKLVLRTRFFEKLGQSITEILVQKKDLSERETEIEQEIEQIQHEEEMEQEREREKAEEEERERREREIASKVKADKIREKRRELEQKKEMKREKAREREREKARAKEQARQENKKGRPRTEDNEREDNDEKKEPIGLHYKTERSEMLRDRDTSTESGVRDEMGTSESSTDNKKDQDYIQNGKKKKLKVSRELSGLLMSEKVKGGRSRKLTKKELRLQSLEEEDEERETGRRVFTEHEEGAETYRRGVTEYGSDDESSGFLSTPNGTPSFSRIVEVGDQISPSNSPNRKGVSQATFSDLEKGRIGRPVGSGKKVIEPDDDSVGEDGDDWMREDKGAKKEGKSKAERLSTSRRPHKNTHDRLKTPRIGSGRVSQATQRARAEYRRQQEFMEPLHFRFLVKDTDEEDLRDDKLALVVAAENAGLPLEDLFPDVVQQLGVGNRPDMSSVYEMPYALNLFMRDKKLLDRESARHRSNSSRRRLTLGAGKKKDSQMSLNKVLPYANAKIDWTSLDYDALERYRDHQVIQAIDEEKFVPMNEDMEPPFVTPPPGMPMYFSGSSVPLNTIEHLRQFVLAHPTHPFMSIPSFDPTRHMSMELGEFVGMLERRREEMIEDLRDRLMRDLRPDEQMGQRKKLDDEVMKPIEDPPMQPLLAEVENEVGPTLQPSTFSNFTSVFPRKWNALTWPTGENTEIDNQITRILQKRAFTPDSIPRNTTPPQSRTSSPVPRSTSNRSTPRPHISERRRLEQIKQEAQSSCQRCRPFTLNMCRGMLLKQFEDPVLVYSPTFESLTGPQSYLFNQGPQTSRPDGEFVVDQERNKTVKGGSEPFIEYLPLGSGIPKHPEGKFFSPTAMVVGYSSTDKGTPAPPIIHPSATSLSLRQMPVAFERSKIHDWGLYAMVDIEERHVVVEYVGEVIRSSVAQKRENLYIQQGNPSSYLFQVDPYCIIDATKTGNNARYINHSCDPNCFAEIINDDGVRKVVIFAKRKIYMGEEITYDYKFSDEPEETKVKCTCGAPNCKRTLN</sequence>
<evidence type="ECO:0000256" key="4">
    <source>
        <dbReference type="ARBA" id="ARBA00022679"/>
    </source>
</evidence>
<dbReference type="InterPro" id="IPR003616">
    <property type="entry name" value="Post-SET_dom"/>
</dbReference>
<feature type="compositionally biased region" description="Low complexity" evidence="11">
    <location>
        <begin position="987"/>
        <end position="1013"/>
    </location>
</feature>
<evidence type="ECO:0000313" key="14">
    <source>
        <dbReference type="EMBL" id="KAK2963234.1"/>
    </source>
</evidence>
<feature type="region of interest" description="Disordered" evidence="11">
    <location>
        <begin position="745"/>
        <end position="766"/>
    </location>
</feature>
<name>A0ABQ9YHK6_9EUKA</name>
<organism evidence="14 15">
    <name type="scientific">Blattamonas nauphoetae</name>
    <dbReference type="NCBI Taxonomy" id="2049346"/>
    <lineage>
        <taxon>Eukaryota</taxon>
        <taxon>Metamonada</taxon>
        <taxon>Preaxostyla</taxon>
        <taxon>Oxymonadida</taxon>
        <taxon>Blattamonas</taxon>
    </lineage>
</organism>